<evidence type="ECO:0000313" key="2">
    <source>
        <dbReference type="EMBL" id="CAI5760516.1"/>
    </source>
</evidence>
<organism evidence="2 3">
    <name type="scientific">Candida verbasci</name>
    <dbReference type="NCBI Taxonomy" id="1227364"/>
    <lineage>
        <taxon>Eukaryota</taxon>
        <taxon>Fungi</taxon>
        <taxon>Dikarya</taxon>
        <taxon>Ascomycota</taxon>
        <taxon>Saccharomycotina</taxon>
        <taxon>Pichiomycetes</taxon>
        <taxon>Debaryomycetaceae</taxon>
        <taxon>Candida/Lodderomyces clade</taxon>
        <taxon>Candida</taxon>
    </lineage>
</organism>
<keyword evidence="3" id="KW-1185">Reference proteome</keyword>
<reference evidence="2" key="1">
    <citation type="submission" date="2022-12" db="EMBL/GenBank/DDBJ databases">
        <authorList>
            <person name="Brejova B."/>
        </authorList>
    </citation>
    <scope>NUCLEOTIDE SEQUENCE</scope>
</reference>
<feature type="domain" description="DnaJ homologue subfamily C member 28 conserved" evidence="1">
    <location>
        <begin position="167"/>
        <end position="238"/>
    </location>
</feature>
<dbReference type="PANTHER" id="PTHR39394:SF1">
    <property type="entry name" value="DNAJ HOMOLOGUE SUBFAMILY C MEMBER 28 CONSERVED DOMAIN-CONTAINING PROTEIN"/>
    <property type="match status" value="1"/>
</dbReference>
<dbReference type="EMBL" id="CANTUO010000007">
    <property type="protein sequence ID" value="CAI5760516.1"/>
    <property type="molecule type" value="Genomic_DNA"/>
</dbReference>
<name>A0A9W4TZW9_9ASCO</name>
<dbReference type="AlphaFoldDB" id="A0A9W4TZW9"/>
<dbReference type="OrthoDB" id="1922282at2759"/>
<accession>A0A9W4TZW9</accession>
<protein>
    <recommendedName>
        <fullName evidence="1">DnaJ homologue subfamily C member 28 conserved domain-containing protein</fullName>
    </recommendedName>
</protein>
<dbReference type="InterPro" id="IPR018961">
    <property type="entry name" value="DnaJ_homolog_subfam-C_membr-28"/>
</dbReference>
<dbReference type="Proteomes" id="UP001152885">
    <property type="component" value="Unassembled WGS sequence"/>
</dbReference>
<evidence type="ECO:0000259" key="1">
    <source>
        <dbReference type="Pfam" id="PF09350"/>
    </source>
</evidence>
<sequence>MRSRTLIRSFTTSRLLHEEESAMTRRMKQILEEKIHNASGTSFTDSSINKHYNQTKNQASSYIKSEPLLAHNKHAKDLYNSKPWTGEESIEDANLRMIIESKPKPIEYIPKRKLSPMEKLSNAKNITLDYKINKPDDGFKEMYKERLLGPLAFNPNSPATDIVNSLASAKINSYINRETGQFDHPEMSSVRGKRISEEHLKNCTDSNYFMNQILKKQEVVPPWIESQQNINKSVEKFRSDLDKLWFNWIIYHSFFKDYMHLDLESILLRFEENKWQFSEEHELPDKEYLKAKVDLINQEIRNYNLQCPSTTSHKFKLDLDKEIKNSYQRTLENFSNKIETWYNTNKKKSTLVNSSSKGSSGFLNLWDSNGPSHIQSTDTKLNFWQAVKDIFK</sequence>
<gene>
    <name evidence="2" type="ORF">CANVERA_P5025</name>
</gene>
<dbReference type="Pfam" id="PF09350">
    <property type="entry name" value="DJC28_CD"/>
    <property type="match status" value="1"/>
</dbReference>
<comment type="caution">
    <text evidence="2">The sequence shown here is derived from an EMBL/GenBank/DDBJ whole genome shotgun (WGS) entry which is preliminary data.</text>
</comment>
<proteinExistence type="predicted"/>
<evidence type="ECO:0000313" key="3">
    <source>
        <dbReference type="Proteomes" id="UP001152885"/>
    </source>
</evidence>
<dbReference type="PANTHER" id="PTHR39394">
    <property type="entry name" value="YALI0E31793P"/>
    <property type="match status" value="1"/>
</dbReference>